<dbReference type="GO" id="GO:0005737">
    <property type="term" value="C:cytoplasm"/>
    <property type="evidence" value="ECO:0007669"/>
    <property type="project" value="TreeGrafter"/>
</dbReference>
<dbReference type="InParanoid" id="A0A2T3A406"/>
<dbReference type="SUPFAM" id="SSF51905">
    <property type="entry name" value="FAD/NAD(P)-binding domain"/>
    <property type="match status" value="1"/>
</dbReference>
<sequence length="467" mass="50355">MAPSRLPVANAIQPFWRSELHPLDNHRSTPALPSQVDIVVIGAGYAGASVAYHIQNLCRDQGIALPSMAILEAREACSGATGRNGGHLKPDPYNRPASLALSHGVELAAECARFEAATLRAVKAVIDAERIDCDFVLTRAVDALMGDAIHARIAAGAGLLRDAGVDVMQDVHYEPDAARAEQLSGVKGAKACLTYSAGHLWPYKLILALLQKAVDAGANLQTHTPVVGVAATADAEGYYAVTTRDRGVVRARQVVYATNAYTAAVLPELAGRIVPVRGICSRIVVPHDRKPAPVLPHSYIVRWSPSEYEYMIPRTDGSIIVGGARSKYYADLDSWYDNVDDDKLITAGDAHRHFDGYMQNNFRGWEHSGAYTESVWTGIMGYSADSCPFIGPLPSRPNQYVVAGFTGHGMPQIFLSAKGIAQMAVTGASFHETGIPRIYQVTEERLASKQNTIIEGWASHESAKSKL</sequence>
<keyword evidence="3" id="KW-1185">Reference proteome</keyword>
<dbReference type="AlphaFoldDB" id="A0A2T3A406"/>
<dbReference type="Proteomes" id="UP000241462">
    <property type="component" value="Unassembled WGS sequence"/>
</dbReference>
<dbReference type="Gene3D" id="3.50.50.60">
    <property type="entry name" value="FAD/NAD(P)-binding domain"/>
    <property type="match status" value="1"/>
</dbReference>
<organism evidence="2 3">
    <name type="scientific">Coniella lustricola</name>
    <dbReference type="NCBI Taxonomy" id="2025994"/>
    <lineage>
        <taxon>Eukaryota</taxon>
        <taxon>Fungi</taxon>
        <taxon>Dikarya</taxon>
        <taxon>Ascomycota</taxon>
        <taxon>Pezizomycotina</taxon>
        <taxon>Sordariomycetes</taxon>
        <taxon>Sordariomycetidae</taxon>
        <taxon>Diaporthales</taxon>
        <taxon>Schizoparmaceae</taxon>
        <taxon>Coniella</taxon>
    </lineage>
</organism>
<dbReference type="InterPro" id="IPR006076">
    <property type="entry name" value="FAD-dep_OxRdtase"/>
</dbReference>
<evidence type="ECO:0000313" key="3">
    <source>
        <dbReference type="Proteomes" id="UP000241462"/>
    </source>
</evidence>
<dbReference type="STRING" id="2025994.A0A2T3A406"/>
<dbReference type="PANTHER" id="PTHR13847">
    <property type="entry name" value="SARCOSINE DEHYDROGENASE-RELATED"/>
    <property type="match status" value="1"/>
</dbReference>
<dbReference type="EMBL" id="KZ678478">
    <property type="protein sequence ID" value="PSR82413.1"/>
    <property type="molecule type" value="Genomic_DNA"/>
</dbReference>
<gene>
    <name evidence="2" type="ORF">BD289DRAFT_454311</name>
</gene>
<protein>
    <submittedName>
        <fullName evidence="2">FAD dependent oxidoreductase</fullName>
    </submittedName>
</protein>
<accession>A0A2T3A406</accession>
<feature type="domain" description="FAD dependent oxidoreductase" evidence="1">
    <location>
        <begin position="37"/>
        <end position="423"/>
    </location>
</feature>
<dbReference type="Pfam" id="PF01266">
    <property type="entry name" value="DAO"/>
    <property type="match status" value="1"/>
</dbReference>
<evidence type="ECO:0000259" key="1">
    <source>
        <dbReference type="Pfam" id="PF01266"/>
    </source>
</evidence>
<dbReference type="PANTHER" id="PTHR13847:SF279">
    <property type="entry name" value="FAD DEPENDENT OXIDOREDUCTASE DOMAIN-CONTAINING PROTEIN-RELATED"/>
    <property type="match status" value="1"/>
</dbReference>
<dbReference type="OrthoDB" id="429143at2759"/>
<dbReference type="InterPro" id="IPR036188">
    <property type="entry name" value="FAD/NAD-bd_sf"/>
</dbReference>
<dbReference type="Gene3D" id="3.30.9.10">
    <property type="entry name" value="D-Amino Acid Oxidase, subunit A, domain 2"/>
    <property type="match status" value="1"/>
</dbReference>
<reference evidence="2 3" key="1">
    <citation type="journal article" date="2018" name="Mycol. Prog.">
        <title>Coniella lustricola, a new species from submerged detritus.</title>
        <authorList>
            <person name="Raudabaugh D.B."/>
            <person name="Iturriaga T."/>
            <person name="Carver A."/>
            <person name="Mondo S."/>
            <person name="Pangilinan J."/>
            <person name="Lipzen A."/>
            <person name="He G."/>
            <person name="Amirebrahimi M."/>
            <person name="Grigoriev I.V."/>
            <person name="Miller A.N."/>
        </authorList>
    </citation>
    <scope>NUCLEOTIDE SEQUENCE [LARGE SCALE GENOMIC DNA]</scope>
    <source>
        <strain evidence="2 3">B22-T-1</strain>
    </source>
</reference>
<proteinExistence type="predicted"/>
<name>A0A2T3A406_9PEZI</name>
<evidence type="ECO:0000313" key="2">
    <source>
        <dbReference type="EMBL" id="PSR82413.1"/>
    </source>
</evidence>